<dbReference type="GO" id="GO:0006338">
    <property type="term" value="P:chromatin remodeling"/>
    <property type="evidence" value="ECO:0007669"/>
    <property type="project" value="InterPro"/>
</dbReference>
<dbReference type="Proteomes" id="UP000650833">
    <property type="component" value="Unassembled WGS sequence"/>
</dbReference>
<dbReference type="AlphaFoldDB" id="A0A8H7QXR6"/>
<evidence type="ECO:0000259" key="5">
    <source>
        <dbReference type="SMART" id="SM00993"/>
    </source>
</evidence>
<protein>
    <recommendedName>
        <fullName evidence="5">Vps72/YL1 C-terminal domain-containing protein</fullName>
    </recommendedName>
</protein>
<dbReference type="OrthoDB" id="49520at2759"/>
<dbReference type="InterPro" id="IPR013272">
    <property type="entry name" value="Vps72/YL1_C"/>
</dbReference>
<evidence type="ECO:0000256" key="4">
    <source>
        <dbReference type="ARBA" id="ARBA00023242"/>
    </source>
</evidence>
<keyword evidence="7" id="KW-1185">Reference proteome</keyword>
<organism evidence="6 7">
    <name type="scientific">Mucor plumbeus</name>
    <dbReference type="NCBI Taxonomy" id="97098"/>
    <lineage>
        <taxon>Eukaryota</taxon>
        <taxon>Fungi</taxon>
        <taxon>Fungi incertae sedis</taxon>
        <taxon>Mucoromycota</taxon>
        <taxon>Mucoromycotina</taxon>
        <taxon>Mucoromycetes</taxon>
        <taxon>Mucorales</taxon>
        <taxon>Mucorineae</taxon>
        <taxon>Mucoraceae</taxon>
        <taxon>Mucor</taxon>
    </lineage>
</organism>
<dbReference type="InterPro" id="IPR029525">
    <property type="entry name" value="INO80C/Ies6"/>
</dbReference>
<comment type="subcellular location">
    <subcellularLocation>
        <location evidence="1">Nucleus</location>
    </subcellularLocation>
</comment>
<evidence type="ECO:0000256" key="2">
    <source>
        <dbReference type="ARBA" id="ARBA00023015"/>
    </source>
</evidence>
<comment type="caution">
    <text evidence="6">The sequence shown here is derived from an EMBL/GenBank/DDBJ whole genome shotgun (WGS) entry which is preliminary data.</text>
</comment>
<proteinExistence type="predicted"/>
<gene>
    <name evidence="6" type="ORF">INT46_008826</name>
</gene>
<keyword evidence="3" id="KW-0804">Transcription</keyword>
<dbReference type="EMBL" id="JAEPRC010000310">
    <property type="protein sequence ID" value="KAG2200702.1"/>
    <property type="molecule type" value="Genomic_DNA"/>
</dbReference>
<keyword evidence="4" id="KW-0539">Nucleus</keyword>
<evidence type="ECO:0000256" key="3">
    <source>
        <dbReference type="ARBA" id="ARBA00023163"/>
    </source>
</evidence>
<accession>A0A8H7QXR6</accession>
<reference evidence="6" key="1">
    <citation type="submission" date="2020-12" db="EMBL/GenBank/DDBJ databases">
        <title>Metabolic potential, ecology and presence of endohyphal bacteria is reflected in genomic diversity of Mucoromycotina.</title>
        <authorList>
            <person name="Muszewska A."/>
            <person name="Okrasinska A."/>
            <person name="Steczkiewicz K."/>
            <person name="Drgas O."/>
            <person name="Orlowska M."/>
            <person name="Perlinska-Lenart U."/>
            <person name="Aleksandrzak-Piekarczyk T."/>
            <person name="Szatraj K."/>
            <person name="Zielenkiewicz U."/>
            <person name="Pilsyk S."/>
            <person name="Malc E."/>
            <person name="Mieczkowski P."/>
            <person name="Kruszewska J.S."/>
            <person name="Biernat P."/>
            <person name="Pawlowska J."/>
        </authorList>
    </citation>
    <scope>NUCLEOTIDE SEQUENCE</scope>
    <source>
        <strain evidence="6">CBS 226.32</strain>
    </source>
</reference>
<dbReference type="PANTHER" id="PTHR31200:SF1">
    <property type="entry name" value="INO80 COMPLEX SUBUNIT C"/>
    <property type="match status" value="1"/>
</dbReference>
<evidence type="ECO:0000313" key="6">
    <source>
        <dbReference type="EMBL" id="KAG2200702.1"/>
    </source>
</evidence>
<evidence type="ECO:0000256" key="1">
    <source>
        <dbReference type="ARBA" id="ARBA00004123"/>
    </source>
</evidence>
<dbReference type="Pfam" id="PF08265">
    <property type="entry name" value="YL1_C"/>
    <property type="match status" value="1"/>
</dbReference>
<dbReference type="SMART" id="SM00993">
    <property type="entry name" value="YL1_C"/>
    <property type="match status" value="1"/>
</dbReference>
<sequence length="79" mass="8908">MERDNVFALDVPTYENIECAPSILPQKKYCDITGLSAKYTDPKTGLRYHNAEIYQFIRTLGVPNVQAYLASRNAAVVLK</sequence>
<feature type="domain" description="Vps72/YL1 C-terminal" evidence="5">
    <location>
        <begin position="28"/>
        <end position="57"/>
    </location>
</feature>
<dbReference type="PANTHER" id="PTHR31200">
    <property type="entry name" value="INO80 COMPLEX SUBUNIT C"/>
    <property type="match status" value="1"/>
</dbReference>
<name>A0A8H7QXR6_9FUNG</name>
<dbReference type="GO" id="GO:0031011">
    <property type="term" value="C:Ino80 complex"/>
    <property type="evidence" value="ECO:0007669"/>
    <property type="project" value="InterPro"/>
</dbReference>
<evidence type="ECO:0000313" key="7">
    <source>
        <dbReference type="Proteomes" id="UP000650833"/>
    </source>
</evidence>
<keyword evidence="2" id="KW-0805">Transcription regulation</keyword>